<dbReference type="Gene3D" id="1.10.443.10">
    <property type="entry name" value="Intergrase catalytic core"/>
    <property type="match status" value="1"/>
</dbReference>
<dbReference type="GO" id="GO:0006310">
    <property type="term" value="P:DNA recombination"/>
    <property type="evidence" value="ECO:0007669"/>
    <property type="project" value="UniProtKB-KW"/>
</dbReference>
<dbReference type="PROSITE" id="PS51900">
    <property type="entry name" value="CB"/>
    <property type="match status" value="1"/>
</dbReference>
<keyword evidence="2 4" id="KW-0238">DNA-binding</keyword>
<dbReference type="InterPro" id="IPR011010">
    <property type="entry name" value="DNA_brk_join_enz"/>
</dbReference>
<dbReference type="Proteomes" id="UP000611640">
    <property type="component" value="Chromosome"/>
</dbReference>
<dbReference type="RefSeq" id="WP_203961946.1">
    <property type="nucleotide sequence ID" value="NZ_AP023355.1"/>
</dbReference>
<dbReference type="InterPro" id="IPR013762">
    <property type="entry name" value="Integrase-like_cat_sf"/>
</dbReference>
<dbReference type="InterPro" id="IPR010998">
    <property type="entry name" value="Integrase_recombinase_N"/>
</dbReference>
<evidence type="ECO:0000256" key="4">
    <source>
        <dbReference type="PROSITE-ProRule" id="PRU01248"/>
    </source>
</evidence>
<evidence type="ECO:0000256" key="1">
    <source>
        <dbReference type="ARBA" id="ARBA00022908"/>
    </source>
</evidence>
<name>A0A7R7HWT0_9ACTN</name>
<reference evidence="7 8" key="1">
    <citation type="submission" date="2020-08" db="EMBL/GenBank/DDBJ databases">
        <title>Whole genome shotgun sequence of Actinocatenispora thailandica NBRC 105041.</title>
        <authorList>
            <person name="Komaki H."/>
            <person name="Tamura T."/>
        </authorList>
    </citation>
    <scope>NUCLEOTIDE SEQUENCE [LARGE SCALE GENOMIC DNA]</scope>
    <source>
        <strain evidence="7 8">NBRC 105041</strain>
    </source>
</reference>
<dbReference type="GO" id="GO:0003677">
    <property type="term" value="F:DNA binding"/>
    <property type="evidence" value="ECO:0007669"/>
    <property type="project" value="UniProtKB-UniRule"/>
</dbReference>
<dbReference type="InterPro" id="IPR004107">
    <property type="entry name" value="Integrase_SAM-like_N"/>
</dbReference>
<evidence type="ECO:0000313" key="7">
    <source>
        <dbReference type="EMBL" id="BCJ35407.1"/>
    </source>
</evidence>
<dbReference type="Pfam" id="PF02899">
    <property type="entry name" value="Phage_int_SAM_1"/>
    <property type="match status" value="1"/>
</dbReference>
<organism evidence="7 8">
    <name type="scientific">Actinocatenispora thailandica</name>
    <dbReference type="NCBI Taxonomy" id="227318"/>
    <lineage>
        <taxon>Bacteria</taxon>
        <taxon>Bacillati</taxon>
        <taxon>Actinomycetota</taxon>
        <taxon>Actinomycetes</taxon>
        <taxon>Micromonosporales</taxon>
        <taxon>Micromonosporaceae</taxon>
        <taxon>Actinocatenispora</taxon>
    </lineage>
</organism>
<evidence type="ECO:0000256" key="3">
    <source>
        <dbReference type="ARBA" id="ARBA00023172"/>
    </source>
</evidence>
<dbReference type="PANTHER" id="PTHR30349">
    <property type="entry name" value="PHAGE INTEGRASE-RELATED"/>
    <property type="match status" value="1"/>
</dbReference>
<evidence type="ECO:0000256" key="2">
    <source>
        <dbReference type="ARBA" id="ARBA00023125"/>
    </source>
</evidence>
<dbReference type="Pfam" id="PF00589">
    <property type="entry name" value="Phage_integrase"/>
    <property type="match status" value="1"/>
</dbReference>
<dbReference type="InterPro" id="IPR044068">
    <property type="entry name" value="CB"/>
</dbReference>
<dbReference type="InterPro" id="IPR002104">
    <property type="entry name" value="Integrase_catalytic"/>
</dbReference>
<accession>A0A7R7HWT0</accession>
<evidence type="ECO:0000259" key="5">
    <source>
        <dbReference type="PROSITE" id="PS51898"/>
    </source>
</evidence>
<protein>
    <submittedName>
        <fullName evidence="7">Tyrosine recombinase XerD</fullName>
    </submittedName>
</protein>
<dbReference type="AlphaFoldDB" id="A0A7R7HWT0"/>
<dbReference type="Gene3D" id="1.10.150.130">
    <property type="match status" value="1"/>
</dbReference>
<keyword evidence="1" id="KW-0229">DNA integration</keyword>
<dbReference type="InterPro" id="IPR050090">
    <property type="entry name" value="Tyrosine_recombinase_XerCD"/>
</dbReference>
<keyword evidence="8" id="KW-1185">Reference proteome</keyword>
<dbReference type="SUPFAM" id="SSF56349">
    <property type="entry name" value="DNA breaking-rejoining enzymes"/>
    <property type="match status" value="1"/>
</dbReference>
<feature type="domain" description="Tyr recombinase" evidence="5">
    <location>
        <begin position="128"/>
        <end position="304"/>
    </location>
</feature>
<evidence type="ECO:0000259" key="6">
    <source>
        <dbReference type="PROSITE" id="PS51900"/>
    </source>
</evidence>
<dbReference type="KEGG" id="atl:Athai_29100"/>
<keyword evidence="3" id="KW-0233">DNA recombination</keyword>
<dbReference type="PANTHER" id="PTHR30349:SF81">
    <property type="entry name" value="TYROSINE RECOMBINASE XERC"/>
    <property type="match status" value="1"/>
</dbReference>
<dbReference type="EMBL" id="AP023355">
    <property type="protein sequence ID" value="BCJ35407.1"/>
    <property type="molecule type" value="Genomic_DNA"/>
</dbReference>
<evidence type="ECO:0000313" key="8">
    <source>
        <dbReference type="Proteomes" id="UP000611640"/>
    </source>
</evidence>
<sequence length="316" mass="34269">MSEPSSVPAAELVRVEAQVAAPRREPSPAQRLAAAFLLSHHGNTRAAYARDLAHFFDWCGSEGVDVLTARRVHLDAYRAHLDELGVAPATLVRRLSALSGFYAYGQDEELIARNPVQRVRRPKVGDNVQSTGLSAAEAGLLLGAAHRHSPRAEVVVTLLLLCGLRVSELVGATVADLGYERGHRVLTVTRKGGRSQRMVVPPRAAAILDDYLAGRTGGPLVVTATGRALDRYAIWRLLRTLAADALPHLADSLHPHDLRHACATLALDAGASLHDVQDLLGHADPRTTRRYDRARHNLDRSPSHRLAMLLADAEPH</sequence>
<dbReference type="GO" id="GO:0015074">
    <property type="term" value="P:DNA integration"/>
    <property type="evidence" value="ECO:0007669"/>
    <property type="project" value="UniProtKB-KW"/>
</dbReference>
<gene>
    <name evidence="7" type="primary">xerD_1</name>
    <name evidence="7" type="ORF">Athai_29100</name>
</gene>
<feature type="domain" description="Core-binding (CB)" evidence="6">
    <location>
        <begin position="27"/>
        <end position="106"/>
    </location>
</feature>
<proteinExistence type="predicted"/>
<dbReference type="PROSITE" id="PS51898">
    <property type="entry name" value="TYR_RECOMBINASE"/>
    <property type="match status" value="1"/>
</dbReference>